<keyword evidence="2" id="KW-1185">Reference proteome</keyword>
<dbReference type="PATRIC" id="fig|1389489.3.peg.1498"/>
<dbReference type="HOGENOM" id="CLU_101141_2_0_11"/>
<dbReference type="EMBL" id="CP006734">
    <property type="protein sequence ID" value="AGW41606.1"/>
    <property type="molecule type" value="Genomic_DNA"/>
</dbReference>
<dbReference type="STRING" id="1389489.O159_15550"/>
<evidence type="ECO:0008006" key="3">
    <source>
        <dbReference type="Google" id="ProtNLM"/>
    </source>
</evidence>
<accession>U3P710</accession>
<dbReference type="eggNOG" id="COG0824">
    <property type="taxonomic scope" value="Bacteria"/>
</dbReference>
<dbReference type="CDD" id="cd00586">
    <property type="entry name" value="4HBT"/>
    <property type="match status" value="1"/>
</dbReference>
<dbReference type="Gene3D" id="3.10.129.10">
    <property type="entry name" value="Hotdog Thioesterase"/>
    <property type="match status" value="1"/>
</dbReference>
<dbReference type="KEGG" id="lxy:O159_15550"/>
<protein>
    <recommendedName>
        <fullName evidence="3">4-hydroxybenzoyl-CoA thioesterase</fullName>
    </recommendedName>
</protein>
<gene>
    <name evidence="1" type="ORF">O159_15550</name>
</gene>
<evidence type="ECO:0000313" key="1">
    <source>
        <dbReference type="EMBL" id="AGW41606.1"/>
    </source>
</evidence>
<dbReference type="Proteomes" id="UP000016743">
    <property type="component" value="Chromosome"/>
</dbReference>
<evidence type="ECO:0000313" key="2">
    <source>
        <dbReference type="Proteomes" id="UP000016743"/>
    </source>
</evidence>
<organism evidence="1 2">
    <name type="scientific">Leifsonia xyli subsp. cynodontis DSM 46306</name>
    <dbReference type="NCBI Taxonomy" id="1389489"/>
    <lineage>
        <taxon>Bacteria</taxon>
        <taxon>Bacillati</taxon>
        <taxon>Actinomycetota</taxon>
        <taxon>Actinomycetes</taxon>
        <taxon>Micrococcales</taxon>
        <taxon>Microbacteriaceae</taxon>
        <taxon>Leifsonia</taxon>
    </lineage>
</organism>
<dbReference type="InterPro" id="IPR029069">
    <property type="entry name" value="HotDog_dom_sf"/>
</dbReference>
<proteinExistence type="predicted"/>
<reference evidence="1 2" key="1">
    <citation type="journal article" date="2013" name="Genome Announc.">
        <title>Complete Genome Sequence of Leifsonia xyli subsp. cynodontis Strain DSM46306, a Gram-Positive Bacterial Pathogen of Grasses.</title>
        <authorList>
            <person name="Monteiro-Vitorello C.B."/>
            <person name="Zerillo M.M."/>
            <person name="Van Sluys M.A."/>
            <person name="Camargo L.E."/>
            <person name="Kitajima J.P."/>
        </authorList>
    </citation>
    <scope>NUCLEOTIDE SEQUENCE [LARGE SCALE GENOMIC DNA]</scope>
    <source>
        <strain evidence="1 2">DSM 46306</strain>
    </source>
</reference>
<sequence length="143" mass="15780">MSTTPRCCASSRRRSIEAFWLTEDQTGSGEAVGGSTAILDGRPGADTLTLIARQEIEYLAPLPYLRQPLDVQLWLGRLGGASLDVCYEVWSPEGAQPRTLFSRAVTTIVLVDTASQRPRRIDDRERAVWTPYLGEPVAFAKRG</sequence>
<dbReference type="SUPFAM" id="SSF54637">
    <property type="entry name" value="Thioesterase/thiol ester dehydrase-isomerase"/>
    <property type="match status" value="1"/>
</dbReference>
<dbReference type="AlphaFoldDB" id="U3P710"/>
<name>U3P710_LEIXC</name>